<dbReference type="RefSeq" id="WP_044050415.1">
    <property type="nucleotide sequence ID" value="NZ_CP003984.1"/>
</dbReference>
<proteinExistence type="predicted"/>
<evidence type="ECO:0000313" key="2">
    <source>
        <dbReference type="Proteomes" id="UP000028680"/>
    </source>
</evidence>
<gene>
    <name evidence="1" type="ORF">RCA23_c22250</name>
</gene>
<keyword evidence="2" id="KW-1185">Reference proteome</keyword>
<dbReference type="AlphaFoldDB" id="A0AAN0RK83"/>
<accession>A0AAN0RK83</accession>
<evidence type="ECO:0000313" key="1">
    <source>
        <dbReference type="EMBL" id="AII87748.1"/>
    </source>
</evidence>
<name>A0AAN0RK83_9RHOB</name>
<reference evidence="1 2" key="1">
    <citation type="journal article" date="2014" name="ISME J.">
        <title>Adaptation of an abundant Roseobacter RCA organism to pelagic systems revealed by genomic and transcriptomic analyses.</title>
        <authorList>
            <person name="Voget S."/>
            <person name="Wemheuer B."/>
            <person name="Brinkhoff T."/>
            <person name="Vollmers J."/>
            <person name="Dietrich S."/>
            <person name="Giebel H.A."/>
            <person name="Beardsley C."/>
            <person name="Sardemann C."/>
            <person name="Bakenhus I."/>
            <person name="Billerbeck S."/>
            <person name="Daniel R."/>
            <person name="Simon M."/>
        </authorList>
    </citation>
    <scope>NUCLEOTIDE SEQUENCE [LARGE SCALE GENOMIC DNA]</scope>
    <source>
        <strain evidence="1 2">RCA23</strain>
    </source>
</reference>
<organism evidence="1 2">
    <name type="scientific">Planktomarina temperata RCA23</name>
    <dbReference type="NCBI Taxonomy" id="666509"/>
    <lineage>
        <taxon>Bacteria</taxon>
        <taxon>Pseudomonadati</taxon>
        <taxon>Pseudomonadota</taxon>
        <taxon>Alphaproteobacteria</taxon>
        <taxon>Rhodobacterales</taxon>
        <taxon>Paracoccaceae</taxon>
        <taxon>Planktomarina</taxon>
    </lineage>
</organism>
<sequence length="272" mass="29893">MSVQSQIKHDIHTRLEQMSAARVVWEEGTMRAATTELYAILEQIYALYSELKAEVGKRRAFASLLTDLDLKIQANTSLALKVIRYVFGKAGRREDSYARVIAIAHDMKGPDQSFTSYVQECGGIEEVRRVPKAQKASTMSKDDYKKLALDGLAEVQVGVSTFELPTFIQPNTDYEEDYAVALVRCHDDGTGTIVYGCNEAGVIDAVLVSSGKDLDQRAQDSKAQVDAGDLAERRARDVREFTSKMITVSSMPNASINGTAIRTNGATAPHYG</sequence>
<dbReference type="KEGG" id="ptp:RCA23_c22250"/>
<protein>
    <submittedName>
        <fullName evidence="1">Uncharacterized protein</fullName>
    </submittedName>
</protein>
<dbReference type="EMBL" id="CP003984">
    <property type="protein sequence ID" value="AII87748.1"/>
    <property type="molecule type" value="Genomic_DNA"/>
</dbReference>
<dbReference type="Proteomes" id="UP000028680">
    <property type="component" value="Chromosome"/>
</dbReference>